<keyword evidence="1" id="KW-0732">Signal</keyword>
<proteinExistence type="predicted"/>
<gene>
    <name evidence="2" type="ORF">PMAYCL1PPCAC_15293</name>
</gene>
<dbReference type="Proteomes" id="UP001328107">
    <property type="component" value="Unassembled WGS sequence"/>
</dbReference>
<organism evidence="2 3">
    <name type="scientific">Pristionchus mayeri</name>
    <dbReference type="NCBI Taxonomy" id="1317129"/>
    <lineage>
        <taxon>Eukaryota</taxon>
        <taxon>Metazoa</taxon>
        <taxon>Ecdysozoa</taxon>
        <taxon>Nematoda</taxon>
        <taxon>Chromadorea</taxon>
        <taxon>Rhabditida</taxon>
        <taxon>Rhabditina</taxon>
        <taxon>Diplogasteromorpha</taxon>
        <taxon>Diplogasteroidea</taxon>
        <taxon>Neodiplogasteridae</taxon>
        <taxon>Pristionchus</taxon>
    </lineage>
</organism>
<protein>
    <submittedName>
        <fullName evidence="2">Uncharacterized protein</fullName>
    </submittedName>
</protein>
<reference evidence="3" key="1">
    <citation type="submission" date="2022-10" db="EMBL/GenBank/DDBJ databases">
        <title>Genome assembly of Pristionchus species.</title>
        <authorList>
            <person name="Yoshida K."/>
            <person name="Sommer R.J."/>
        </authorList>
    </citation>
    <scope>NUCLEOTIDE SEQUENCE [LARGE SCALE GENOMIC DNA]</scope>
    <source>
        <strain evidence="3">RS5460</strain>
    </source>
</reference>
<feature type="signal peptide" evidence="1">
    <location>
        <begin position="1"/>
        <end position="36"/>
    </location>
</feature>
<comment type="caution">
    <text evidence="2">The sequence shown here is derived from an EMBL/GenBank/DDBJ whole genome shotgun (WGS) entry which is preliminary data.</text>
</comment>
<evidence type="ECO:0000256" key="1">
    <source>
        <dbReference type="SAM" id="SignalP"/>
    </source>
</evidence>
<dbReference type="EMBL" id="BTRK01000004">
    <property type="protein sequence ID" value="GMR45098.1"/>
    <property type="molecule type" value="Genomic_DNA"/>
</dbReference>
<sequence>LLLLHHLSLRGRHQLRRSHIWRQLLLLWLLHGRARSAGGTGCSSARLLLLRSAVQRRRVGGRAGRVANCVGSEGRLRSARRLLHLLLRLRRLRVH</sequence>
<dbReference type="AlphaFoldDB" id="A0AAN5CIN6"/>
<feature type="non-terminal residue" evidence="2">
    <location>
        <position position="1"/>
    </location>
</feature>
<accession>A0AAN5CIN6</accession>
<keyword evidence="3" id="KW-1185">Reference proteome</keyword>
<feature type="chain" id="PRO_5043023677" evidence="1">
    <location>
        <begin position="37"/>
        <end position="95"/>
    </location>
</feature>
<evidence type="ECO:0000313" key="2">
    <source>
        <dbReference type="EMBL" id="GMR45098.1"/>
    </source>
</evidence>
<name>A0AAN5CIN6_9BILA</name>
<evidence type="ECO:0000313" key="3">
    <source>
        <dbReference type="Proteomes" id="UP001328107"/>
    </source>
</evidence>